<dbReference type="OrthoDB" id="8593648at2"/>
<dbReference type="InterPro" id="IPR000182">
    <property type="entry name" value="GNAT_dom"/>
</dbReference>
<dbReference type="SUPFAM" id="SSF55729">
    <property type="entry name" value="Acyl-CoA N-acyltransferases (Nat)"/>
    <property type="match status" value="1"/>
</dbReference>
<keyword evidence="2" id="KW-0687">Ribonucleoprotein</keyword>
<dbReference type="AlphaFoldDB" id="A0A4Q7KKV6"/>
<proteinExistence type="predicted"/>
<dbReference type="Proteomes" id="UP000294257">
    <property type="component" value="Unassembled WGS sequence"/>
</dbReference>
<dbReference type="InterPro" id="IPR016181">
    <property type="entry name" value="Acyl_CoA_acyltransferase"/>
</dbReference>
<protein>
    <submittedName>
        <fullName evidence="2">Ribosomal protein S18 acetylase RimI-like enzyme</fullName>
    </submittedName>
</protein>
<dbReference type="Pfam" id="PF00583">
    <property type="entry name" value="Acetyltransf_1"/>
    <property type="match status" value="1"/>
</dbReference>
<dbReference type="GO" id="GO:0016747">
    <property type="term" value="F:acyltransferase activity, transferring groups other than amino-acyl groups"/>
    <property type="evidence" value="ECO:0007669"/>
    <property type="project" value="InterPro"/>
</dbReference>
<dbReference type="GO" id="GO:0005840">
    <property type="term" value="C:ribosome"/>
    <property type="evidence" value="ECO:0007669"/>
    <property type="project" value="UniProtKB-KW"/>
</dbReference>
<dbReference type="RefSeq" id="WP_130346004.1">
    <property type="nucleotide sequence ID" value="NZ_SGWQ01000007.1"/>
</dbReference>
<evidence type="ECO:0000259" key="1">
    <source>
        <dbReference type="PROSITE" id="PS51186"/>
    </source>
</evidence>
<reference evidence="2 3" key="1">
    <citation type="submission" date="2019-02" db="EMBL/GenBank/DDBJ databases">
        <title>Genomic Encyclopedia of Type Strains, Phase IV (KMG-IV): sequencing the most valuable type-strain genomes for metagenomic binning, comparative biology and taxonomic classification.</title>
        <authorList>
            <person name="Goeker M."/>
        </authorList>
    </citation>
    <scope>NUCLEOTIDE SEQUENCE [LARGE SCALE GENOMIC DNA]</scope>
    <source>
        <strain evidence="2 3">DSM 101727</strain>
    </source>
</reference>
<gene>
    <name evidence="2" type="ORF">EV193_107201</name>
</gene>
<dbReference type="PROSITE" id="PS51186">
    <property type="entry name" value="GNAT"/>
    <property type="match status" value="1"/>
</dbReference>
<dbReference type="InterPro" id="IPR017255">
    <property type="entry name" value="AcTrfase_GNAT_prd"/>
</dbReference>
<keyword evidence="2" id="KW-0689">Ribosomal protein</keyword>
<organism evidence="2 3">
    <name type="scientific">Herbihabitans rhizosphaerae</name>
    <dbReference type="NCBI Taxonomy" id="1872711"/>
    <lineage>
        <taxon>Bacteria</taxon>
        <taxon>Bacillati</taxon>
        <taxon>Actinomycetota</taxon>
        <taxon>Actinomycetes</taxon>
        <taxon>Pseudonocardiales</taxon>
        <taxon>Pseudonocardiaceae</taxon>
        <taxon>Herbihabitans</taxon>
    </lineage>
</organism>
<dbReference type="Gene3D" id="3.40.630.30">
    <property type="match status" value="1"/>
</dbReference>
<dbReference type="PIRSF" id="PIRSF037663">
    <property type="entry name" value="Acetyltransf_GNAT_prd"/>
    <property type="match status" value="1"/>
</dbReference>
<accession>A0A4Q7KKV6</accession>
<dbReference type="CDD" id="cd04301">
    <property type="entry name" value="NAT_SF"/>
    <property type="match status" value="1"/>
</dbReference>
<feature type="domain" description="N-acetyltransferase" evidence="1">
    <location>
        <begin position="3"/>
        <end position="149"/>
    </location>
</feature>
<name>A0A4Q7KKV6_9PSEU</name>
<evidence type="ECO:0000313" key="2">
    <source>
        <dbReference type="EMBL" id="RZS36520.1"/>
    </source>
</evidence>
<sequence>MTSTLRTARPDDFERIVAVADDWWGWPISGLLQRLMLDHFFTTSTIAEGADGELAGFVVAFVSPSVPDEAYIHFTGVAPGLRRTGLGARMYERSFAEFRAHGCRVVRAITSPGNDTSIAFHRGVGFSVSDPIPNYDGSDKHRVLFERPL</sequence>
<evidence type="ECO:0000313" key="3">
    <source>
        <dbReference type="Proteomes" id="UP000294257"/>
    </source>
</evidence>
<keyword evidence="3" id="KW-1185">Reference proteome</keyword>
<dbReference type="EMBL" id="SGWQ01000007">
    <property type="protein sequence ID" value="RZS36520.1"/>
    <property type="molecule type" value="Genomic_DNA"/>
</dbReference>
<comment type="caution">
    <text evidence="2">The sequence shown here is derived from an EMBL/GenBank/DDBJ whole genome shotgun (WGS) entry which is preliminary data.</text>
</comment>